<dbReference type="RefSeq" id="WP_158466189.1">
    <property type="nucleotide sequence ID" value="NZ_QJUE01000002.1"/>
</dbReference>
<reference evidence="1 2" key="1">
    <citation type="journal article" date="2018" name="Appl. Environ. Microbiol.">
        <title>Genome rearrangement shapes Prochlorococcus ecological adaptation.</title>
        <authorList>
            <person name="Yan W."/>
            <person name="Wei S."/>
            <person name="Wang Q."/>
            <person name="Xiao X."/>
            <person name="Zeng Q."/>
            <person name="Jiao N."/>
            <person name="Zhang R."/>
        </authorList>
    </citation>
    <scope>NUCLEOTIDE SEQUENCE [LARGE SCALE GENOMIC DNA]</scope>
    <source>
        <strain evidence="1 2">XMU1408</strain>
    </source>
</reference>
<comment type="caution">
    <text evidence="1">The sequence shown here is derived from an EMBL/GenBank/DDBJ whole genome shotgun (WGS) entry which is preliminary data.</text>
</comment>
<proteinExistence type="predicted"/>
<evidence type="ECO:0000313" key="1">
    <source>
        <dbReference type="EMBL" id="PYE02694.1"/>
    </source>
</evidence>
<accession>A0A318R373</accession>
<organism evidence="1 2">
    <name type="scientific">Prochlorococcus marinus XMU1408</name>
    <dbReference type="NCBI Taxonomy" id="2213228"/>
    <lineage>
        <taxon>Bacteria</taxon>
        <taxon>Bacillati</taxon>
        <taxon>Cyanobacteriota</taxon>
        <taxon>Cyanophyceae</taxon>
        <taxon>Synechococcales</taxon>
        <taxon>Prochlorococcaceae</taxon>
        <taxon>Prochlorococcus</taxon>
    </lineage>
</organism>
<protein>
    <submittedName>
        <fullName evidence="1">Resolvase</fullName>
    </submittedName>
</protein>
<dbReference type="EMBL" id="QJUE01000002">
    <property type="protein sequence ID" value="PYE02694.1"/>
    <property type="molecule type" value="Genomic_DNA"/>
</dbReference>
<name>A0A318R373_PROMR</name>
<sequence>MFNGSVNSGINGRAEESIDKVLNTVANSADSLLTIDEVQKTLNRSRASVYRYTNTDTRNLNPPFNPKKLNTEFRSDQKDQLLFHPNEVARFAKDILRIKEVTVEIFNSPSSETQNTLNAILEELRIIRNQLEGNSEIKQTIPNHLKDTDRKAA</sequence>
<evidence type="ECO:0000313" key="2">
    <source>
        <dbReference type="Proteomes" id="UP000247807"/>
    </source>
</evidence>
<dbReference type="Proteomes" id="UP000247807">
    <property type="component" value="Unassembled WGS sequence"/>
</dbReference>
<gene>
    <name evidence="1" type="ORF">DNJ73_02780</name>
</gene>
<dbReference type="OrthoDB" id="572723at2"/>
<dbReference type="AlphaFoldDB" id="A0A318R373"/>